<dbReference type="GO" id="GO:0008168">
    <property type="term" value="F:methyltransferase activity"/>
    <property type="evidence" value="ECO:0007669"/>
    <property type="project" value="UniProtKB-KW"/>
</dbReference>
<gene>
    <name evidence="4" type="ORF">LZ496_02615</name>
</gene>
<feature type="domain" description="Methyltransferase" evidence="3">
    <location>
        <begin position="94"/>
        <end position="188"/>
    </location>
</feature>
<protein>
    <submittedName>
        <fullName evidence="4">Methyltransferase domain-containing protein</fullName>
    </submittedName>
</protein>
<dbReference type="InterPro" id="IPR029063">
    <property type="entry name" value="SAM-dependent_MTases_sf"/>
</dbReference>
<proteinExistence type="predicted"/>
<evidence type="ECO:0000313" key="4">
    <source>
        <dbReference type="EMBL" id="MCL6697675.1"/>
    </source>
</evidence>
<evidence type="ECO:0000259" key="3">
    <source>
        <dbReference type="Pfam" id="PF13649"/>
    </source>
</evidence>
<comment type="caution">
    <text evidence="4">The sequence shown here is derived from an EMBL/GenBank/DDBJ whole genome shotgun (WGS) entry which is preliminary data.</text>
</comment>
<dbReference type="SUPFAM" id="SSF53335">
    <property type="entry name" value="S-adenosyl-L-methionine-dependent methyltransferases"/>
    <property type="match status" value="1"/>
</dbReference>
<dbReference type="PANTHER" id="PTHR43861">
    <property type="entry name" value="TRANS-ACONITATE 2-METHYLTRANSFERASE-RELATED"/>
    <property type="match status" value="1"/>
</dbReference>
<dbReference type="EMBL" id="JAMGBA010000001">
    <property type="protein sequence ID" value="MCL6697675.1"/>
    <property type="molecule type" value="Genomic_DNA"/>
</dbReference>
<keyword evidence="5" id="KW-1185">Reference proteome</keyword>
<organism evidence="4 5">
    <name type="scientific">Sphingomonas caseinilyticus</name>
    <dbReference type="NCBI Taxonomy" id="2908205"/>
    <lineage>
        <taxon>Bacteria</taxon>
        <taxon>Pseudomonadati</taxon>
        <taxon>Pseudomonadota</taxon>
        <taxon>Alphaproteobacteria</taxon>
        <taxon>Sphingomonadales</taxon>
        <taxon>Sphingomonadaceae</taxon>
        <taxon>Sphingomonas</taxon>
    </lineage>
</organism>
<dbReference type="CDD" id="cd02440">
    <property type="entry name" value="AdoMet_MTases"/>
    <property type="match status" value="1"/>
</dbReference>
<evidence type="ECO:0000313" key="5">
    <source>
        <dbReference type="Proteomes" id="UP001203410"/>
    </source>
</evidence>
<dbReference type="Gene3D" id="3.40.50.150">
    <property type="entry name" value="Vaccinia Virus protein VP39"/>
    <property type="match status" value="1"/>
</dbReference>
<keyword evidence="2" id="KW-0808">Transferase</keyword>
<evidence type="ECO:0000256" key="2">
    <source>
        <dbReference type="ARBA" id="ARBA00022679"/>
    </source>
</evidence>
<dbReference type="GO" id="GO:0032259">
    <property type="term" value="P:methylation"/>
    <property type="evidence" value="ECO:0007669"/>
    <property type="project" value="UniProtKB-KW"/>
</dbReference>
<reference evidence="4 5" key="1">
    <citation type="submission" date="2022-05" db="EMBL/GenBank/DDBJ databases">
        <authorList>
            <person name="Jo J.-H."/>
            <person name="Im W.-T."/>
        </authorList>
    </citation>
    <scope>NUCLEOTIDE SEQUENCE [LARGE SCALE GENOMIC DNA]</scope>
    <source>
        <strain evidence="4 5">NSE70-1</strain>
    </source>
</reference>
<dbReference type="Pfam" id="PF13649">
    <property type="entry name" value="Methyltransf_25"/>
    <property type="match status" value="1"/>
</dbReference>
<dbReference type="RefSeq" id="WP_249903032.1">
    <property type="nucleotide sequence ID" value="NZ_JAMGBA010000001.1"/>
</dbReference>
<keyword evidence="1 4" id="KW-0489">Methyltransferase</keyword>
<dbReference type="Proteomes" id="UP001203410">
    <property type="component" value="Unassembled WGS sequence"/>
</dbReference>
<evidence type="ECO:0000256" key="1">
    <source>
        <dbReference type="ARBA" id="ARBA00022603"/>
    </source>
</evidence>
<dbReference type="PANTHER" id="PTHR43861:SF1">
    <property type="entry name" value="TRANS-ACONITATE 2-METHYLTRANSFERASE"/>
    <property type="match status" value="1"/>
</dbReference>
<name>A0ABT0RRP7_9SPHN</name>
<accession>A0ABT0RRP7</accession>
<dbReference type="InterPro" id="IPR041698">
    <property type="entry name" value="Methyltransf_25"/>
</dbReference>
<sequence>MLIDSIKQFISSINVFSRLKKIETKYSDIQIELSQFISLLNLKDKSISVPPKHLQIRVAGTYNDKFFISGQRMLDDIERILQSNGQSLFKFDNILDFGCGCGRLMIPLGFMVPPGRISGTDIDIKPIRWLNAHYPSFQDVDVNRVKVPTKYPDGKFDFIFSISVFTHLPEKMQNAWLAELSRILKPGGIGLFTTHGENHYSKLPKAGLSEINSRGFYYSTGSGTDGLPDFYQTSYHTHAYIRRRWSKYFDVLSISAEGIGRNQDAVLVRKRH</sequence>